<dbReference type="RefSeq" id="WP_145190011.1">
    <property type="nucleotide sequence ID" value="NZ_CP036266.1"/>
</dbReference>
<sequence>MLLQSFLEQSASHHPDKVALIINQSRYTYRELEQQSNRLAHALLERGLQRGDRVAIHLDNSLEAVVAIFATIKAGGVFVMVNPTTKIDKLTYVLNNCRASVLIIPGKKRTSILEHSDLLPHLKTVVTVGPATGHPEQTDLQMPRFAEWDQLQSDFADQNTPPHIQTISIDLAALVYTSGSTGNPKGVMLTHLNMTSAARSITTYLMNVPEDIILNVLPLSFDYGLYQLLMAFRVGATLVLEKSFTYPHAVLQKIIDEKVTGFPLVPTMSAILLKMDLSKYDFSQLRYITNTGAALPTEHILTFRKRLPHLQIFSMYGLTECKRVSYLPLDQVDTRTGSVGIAMPDTEVFIVDDEGHRLPPEHVGELVVRGANVMKGYWEAPERTAERLKAGELPGEMFLYTGDLFRMDRAGYLYFVGRRDDIIKSRGEKVSPREVENVLFAHPAISEAAIVGDPDPVLGQSIRAIVTLMPGEELTEKEVLSYCRKHLEDFMVPQKVEFRDELPKSPNGKVDKKQLALP</sequence>
<evidence type="ECO:0000313" key="6">
    <source>
        <dbReference type="Proteomes" id="UP000320421"/>
    </source>
</evidence>
<dbReference type="Proteomes" id="UP000320421">
    <property type="component" value="Chromosome"/>
</dbReference>
<dbReference type="InterPro" id="IPR050237">
    <property type="entry name" value="ATP-dep_AMP-bd_enzyme"/>
</dbReference>
<evidence type="ECO:0000259" key="3">
    <source>
        <dbReference type="Pfam" id="PF00501"/>
    </source>
</evidence>
<dbReference type="InterPro" id="IPR025110">
    <property type="entry name" value="AMP-bd_C"/>
</dbReference>
<dbReference type="InterPro" id="IPR020845">
    <property type="entry name" value="AMP-binding_CS"/>
</dbReference>
<keyword evidence="6" id="KW-1185">Reference proteome</keyword>
<dbReference type="InterPro" id="IPR042099">
    <property type="entry name" value="ANL_N_sf"/>
</dbReference>
<feature type="domain" description="AMP-dependent synthetase/ligase" evidence="3">
    <location>
        <begin position="7"/>
        <end position="378"/>
    </location>
</feature>
<dbReference type="PANTHER" id="PTHR43767:SF10">
    <property type="entry name" value="SURFACTIN SYNTHASE SUBUNIT 1"/>
    <property type="match status" value="1"/>
</dbReference>
<dbReference type="Gene3D" id="3.40.50.12780">
    <property type="entry name" value="N-terminal domain of ligase-like"/>
    <property type="match status" value="1"/>
</dbReference>
<proteinExistence type="inferred from homology"/>
<dbReference type="GO" id="GO:0004467">
    <property type="term" value="F:long-chain fatty acid-CoA ligase activity"/>
    <property type="evidence" value="ECO:0007669"/>
    <property type="project" value="UniProtKB-EC"/>
</dbReference>
<dbReference type="EC" id="6.2.1.3" evidence="5"/>
<dbReference type="Pfam" id="PF13193">
    <property type="entry name" value="AMP-binding_C"/>
    <property type="match status" value="1"/>
</dbReference>
<dbReference type="FunFam" id="3.30.300.30:FF:000008">
    <property type="entry name" value="2,3-dihydroxybenzoate-AMP ligase"/>
    <property type="match status" value="1"/>
</dbReference>
<dbReference type="OrthoDB" id="9778383at2"/>
<comment type="similarity">
    <text evidence="1">Belongs to the ATP-dependent AMP-binding enzyme family.</text>
</comment>
<gene>
    <name evidence="5" type="primary">lcfB_1</name>
    <name evidence="5" type="ORF">HG66A1_49170</name>
</gene>
<dbReference type="InterPro" id="IPR000873">
    <property type="entry name" value="AMP-dep_synth/lig_dom"/>
</dbReference>
<reference evidence="5 6" key="1">
    <citation type="submission" date="2019-02" db="EMBL/GenBank/DDBJ databases">
        <title>Deep-cultivation of Planctomycetes and their phenomic and genomic characterization uncovers novel biology.</title>
        <authorList>
            <person name="Wiegand S."/>
            <person name="Jogler M."/>
            <person name="Boedeker C."/>
            <person name="Pinto D."/>
            <person name="Vollmers J."/>
            <person name="Rivas-Marin E."/>
            <person name="Kohn T."/>
            <person name="Peeters S.H."/>
            <person name="Heuer A."/>
            <person name="Rast P."/>
            <person name="Oberbeckmann S."/>
            <person name="Bunk B."/>
            <person name="Jeske O."/>
            <person name="Meyerdierks A."/>
            <person name="Storesund J.E."/>
            <person name="Kallscheuer N."/>
            <person name="Luecker S."/>
            <person name="Lage O.M."/>
            <person name="Pohl T."/>
            <person name="Merkel B.J."/>
            <person name="Hornburger P."/>
            <person name="Mueller R.-W."/>
            <person name="Bruemmer F."/>
            <person name="Labrenz M."/>
            <person name="Spormann A.M."/>
            <person name="Op den Camp H."/>
            <person name="Overmann J."/>
            <person name="Amann R."/>
            <person name="Jetten M.S.M."/>
            <person name="Mascher T."/>
            <person name="Medema M.H."/>
            <person name="Devos D.P."/>
            <person name="Kaster A.-K."/>
            <person name="Ovreas L."/>
            <person name="Rohde M."/>
            <person name="Galperin M.Y."/>
            <person name="Jogler C."/>
        </authorList>
    </citation>
    <scope>NUCLEOTIDE SEQUENCE [LARGE SCALE GENOMIC DNA]</scope>
    <source>
        <strain evidence="5 6">HG66A1</strain>
    </source>
</reference>
<dbReference type="InterPro" id="IPR045851">
    <property type="entry name" value="AMP-bd_C_sf"/>
</dbReference>
<dbReference type="Gene3D" id="3.30.300.30">
    <property type="match status" value="1"/>
</dbReference>
<dbReference type="PROSITE" id="PS00455">
    <property type="entry name" value="AMP_BINDING"/>
    <property type="match status" value="1"/>
</dbReference>
<evidence type="ECO:0000256" key="1">
    <source>
        <dbReference type="ARBA" id="ARBA00006432"/>
    </source>
</evidence>
<dbReference type="AlphaFoldDB" id="A0A517PUP2"/>
<feature type="domain" description="AMP-binding enzyme C-terminal" evidence="4">
    <location>
        <begin position="434"/>
        <end position="509"/>
    </location>
</feature>
<dbReference type="PANTHER" id="PTHR43767">
    <property type="entry name" value="LONG-CHAIN-FATTY-ACID--COA LIGASE"/>
    <property type="match status" value="1"/>
</dbReference>
<protein>
    <submittedName>
        <fullName evidence="5">Long-chain-fatty-acid--CoA ligase</fullName>
        <ecNumber evidence="5">6.2.1.3</ecNumber>
    </submittedName>
</protein>
<evidence type="ECO:0000259" key="4">
    <source>
        <dbReference type="Pfam" id="PF13193"/>
    </source>
</evidence>
<dbReference type="EMBL" id="CP036266">
    <property type="protein sequence ID" value="QDT23103.1"/>
    <property type="molecule type" value="Genomic_DNA"/>
</dbReference>
<name>A0A517PUP2_9PLAN</name>
<organism evidence="5 6">
    <name type="scientific">Gimesia chilikensis</name>
    <dbReference type="NCBI Taxonomy" id="2605989"/>
    <lineage>
        <taxon>Bacteria</taxon>
        <taxon>Pseudomonadati</taxon>
        <taxon>Planctomycetota</taxon>
        <taxon>Planctomycetia</taxon>
        <taxon>Planctomycetales</taxon>
        <taxon>Planctomycetaceae</taxon>
        <taxon>Gimesia</taxon>
    </lineage>
</organism>
<keyword evidence="2 5" id="KW-0436">Ligase</keyword>
<evidence type="ECO:0000256" key="2">
    <source>
        <dbReference type="ARBA" id="ARBA00022598"/>
    </source>
</evidence>
<accession>A0A517PUP2</accession>
<evidence type="ECO:0000313" key="5">
    <source>
        <dbReference type="EMBL" id="QDT23103.1"/>
    </source>
</evidence>
<dbReference type="Pfam" id="PF00501">
    <property type="entry name" value="AMP-binding"/>
    <property type="match status" value="1"/>
</dbReference>
<dbReference type="SUPFAM" id="SSF56801">
    <property type="entry name" value="Acetyl-CoA synthetase-like"/>
    <property type="match status" value="1"/>
</dbReference>